<dbReference type="PANTHER" id="PTHR35892:SF2">
    <property type="entry name" value="OUTER MEMBRANE PROTEIN PAGN"/>
    <property type="match status" value="1"/>
</dbReference>
<keyword evidence="2" id="KW-1134">Transmembrane beta strand</keyword>
<dbReference type="Proteomes" id="UP000273655">
    <property type="component" value="Chromosome 1"/>
</dbReference>
<comment type="subcellular location">
    <subcellularLocation>
        <location evidence="1">Cell outer membrane</location>
        <topology evidence="1">Multi-pass membrane protein</topology>
    </subcellularLocation>
</comment>
<evidence type="ECO:0000256" key="5">
    <source>
        <dbReference type="ARBA" id="ARBA00023136"/>
    </source>
</evidence>
<evidence type="ECO:0000313" key="9">
    <source>
        <dbReference type="Proteomes" id="UP000273655"/>
    </source>
</evidence>
<dbReference type="EMBL" id="LR134148">
    <property type="protein sequence ID" value="VEA41825.1"/>
    <property type="molecule type" value="Genomic_DNA"/>
</dbReference>
<evidence type="ECO:0000256" key="1">
    <source>
        <dbReference type="ARBA" id="ARBA00004571"/>
    </source>
</evidence>
<evidence type="ECO:0000256" key="3">
    <source>
        <dbReference type="ARBA" id="ARBA00022692"/>
    </source>
</evidence>
<dbReference type="SUPFAM" id="SSF56925">
    <property type="entry name" value="OMPA-like"/>
    <property type="match status" value="1"/>
</dbReference>
<gene>
    <name evidence="8" type="primary">ail_2</name>
    <name evidence="8" type="ORF">NCTC8271_04502</name>
</gene>
<dbReference type="InterPro" id="IPR000758">
    <property type="entry name" value="Enterovir_OMP"/>
</dbReference>
<organism evidence="8 9">
    <name type="scientific">Salmonella enterica I</name>
    <dbReference type="NCBI Taxonomy" id="59201"/>
    <lineage>
        <taxon>Bacteria</taxon>
        <taxon>Pseudomonadati</taxon>
        <taxon>Pseudomonadota</taxon>
        <taxon>Gammaproteobacteria</taxon>
        <taxon>Enterobacterales</taxon>
        <taxon>Enterobacteriaceae</taxon>
        <taxon>Salmonella</taxon>
    </lineage>
</organism>
<evidence type="ECO:0000256" key="2">
    <source>
        <dbReference type="ARBA" id="ARBA00022452"/>
    </source>
</evidence>
<feature type="chain" id="PRO_5019029601" evidence="6">
    <location>
        <begin position="23"/>
        <end position="179"/>
    </location>
</feature>
<dbReference type="Pfam" id="PF13505">
    <property type="entry name" value="OMP_b-brl"/>
    <property type="match status" value="1"/>
</dbReference>
<reference evidence="8 9" key="1">
    <citation type="submission" date="2018-12" db="EMBL/GenBank/DDBJ databases">
        <authorList>
            <consortium name="Pathogen Informatics"/>
        </authorList>
    </citation>
    <scope>NUCLEOTIDE SEQUENCE [LARGE SCALE GENOMIC DNA]</scope>
    <source>
        <strain evidence="8 9">NCTC8271</strain>
    </source>
</reference>
<evidence type="ECO:0000313" key="8">
    <source>
        <dbReference type="EMBL" id="VEA41825.1"/>
    </source>
</evidence>
<dbReference type="GO" id="GO:0044384">
    <property type="term" value="C:host outer membrane"/>
    <property type="evidence" value="ECO:0007669"/>
    <property type="project" value="InterPro"/>
</dbReference>
<dbReference type="InterPro" id="IPR051723">
    <property type="entry name" value="Bact_OM_Invasion-Related"/>
</dbReference>
<dbReference type="PANTHER" id="PTHR35892">
    <property type="entry name" value="OUTER MEMBRANE PROTEIN PAGN-RELATED"/>
    <property type="match status" value="1"/>
</dbReference>
<dbReference type="InterPro" id="IPR027385">
    <property type="entry name" value="Beta-barrel_OMP"/>
</dbReference>
<feature type="domain" description="Outer membrane protein beta-barrel" evidence="7">
    <location>
        <begin position="8"/>
        <end position="172"/>
    </location>
</feature>
<feature type="signal peptide" evidence="6">
    <location>
        <begin position="1"/>
        <end position="22"/>
    </location>
</feature>
<protein>
    <submittedName>
        <fullName evidence="8">Membrane protein</fullName>
    </submittedName>
</protein>
<dbReference type="Gene3D" id="2.40.160.20">
    <property type="match status" value="1"/>
</dbReference>
<dbReference type="PRINTS" id="PR00316">
    <property type="entry name" value="ENTEROVIROMP"/>
</dbReference>
<dbReference type="AlphaFoldDB" id="A0A447PRT5"/>
<dbReference type="InterPro" id="IPR011250">
    <property type="entry name" value="OMP/PagP_B-barrel"/>
</dbReference>
<proteinExistence type="predicted"/>
<sequence length="179" mass="20102">MKRRSSFLVFLGLLLASPLALANDQHTVSFGYAQTHLSSLKNSDSKDLRGFNFKYRYEFNETWGMLGSFTATRNEMENYTWKEGKLHKNGSDSVDYGSLMFGPTYRFNDYVSLYGNAGIATMKFNKHSKEESFAYGAGVIFNPVKSISIDASWEASRFFAVDTNTFGVSVGLSLLILKV</sequence>
<accession>A0A447PRT5</accession>
<keyword evidence="5" id="KW-0472">Membrane</keyword>
<keyword evidence="3" id="KW-0812">Transmembrane</keyword>
<evidence type="ECO:0000256" key="6">
    <source>
        <dbReference type="SAM" id="SignalP"/>
    </source>
</evidence>
<dbReference type="GO" id="GO:0009279">
    <property type="term" value="C:cell outer membrane"/>
    <property type="evidence" value="ECO:0007669"/>
    <property type="project" value="UniProtKB-SubCell"/>
</dbReference>
<keyword evidence="4 6" id="KW-0732">Signal</keyword>
<evidence type="ECO:0000259" key="7">
    <source>
        <dbReference type="Pfam" id="PF13505"/>
    </source>
</evidence>
<evidence type="ECO:0000256" key="4">
    <source>
        <dbReference type="ARBA" id="ARBA00022729"/>
    </source>
</evidence>
<name>A0A447PRT5_SALET</name>